<comment type="caution">
    <text evidence="1">The sequence shown here is derived from an EMBL/GenBank/DDBJ whole genome shotgun (WGS) entry which is preliminary data.</text>
</comment>
<dbReference type="EC" id="1.14.13.-" evidence="1"/>
<keyword evidence="1" id="KW-0560">Oxidoreductase</keyword>
<proteinExistence type="predicted"/>
<keyword evidence="1" id="KW-0503">Monooxygenase</keyword>
<dbReference type="Proteomes" id="UP001596972">
    <property type="component" value="Unassembled WGS sequence"/>
</dbReference>
<dbReference type="Pfam" id="PF13738">
    <property type="entry name" value="Pyr_redox_3"/>
    <property type="match status" value="1"/>
</dbReference>
<dbReference type="PANTHER" id="PTHR42877:SF4">
    <property type="entry name" value="FAD_NAD(P)-BINDING DOMAIN-CONTAINING PROTEIN-RELATED"/>
    <property type="match status" value="1"/>
</dbReference>
<gene>
    <name evidence="1" type="ORF">ACFQ11_13610</name>
</gene>
<keyword evidence="2" id="KW-1185">Reference proteome</keyword>
<dbReference type="InterPro" id="IPR036188">
    <property type="entry name" value="FAD/NAD-bd_sf"/>
</dbReference>
<dbReference type="InterPro" id="IPR051209">
    <property type="entry name" value="FAD-bind_Monooxygenase_sf"/>
</dbReference>
<dbReference type="Gene3D" id="3.50.50.60">
    <property type="entry name" value="FAD/NAD(P)-binding domain"/>
    <property type="match status" value="2"/>
</dbReference>
<reference evidence="2" key="1">
    <citation type="journal article" date="2019" name="Int. J. Syst. Evol. Microbiol.">
        <title>The Global Catalogue of Microorganisms (GCM) 10K type strain sequencing project: providing services to taxonomists for standard genome sequencing and annotation.</title>
        <authorList>
            <consortium name="The Broad Institute Genomics Platform"/>
            <consortium name="The Broad Institute Genome Sequencing Center for Infectious Disease"/>
            <person name="Wu L."/>
            <person name="Ma J."/>
        </authorList>
    </citation>
    <scope>NUCLEOTIDE SEQUENCE [LARGE SCALE GENOMIC DNA]</scope>
    <source>
        <strain evidence="2">JCM 31202</strain>
    </source>
</reference>
<sequence>MSEGAPAIVIIGSGFAGLGMAIGLKKAGFHDFVILEKSEALGGTWHDNTYPGCACDVPSHMYSFSFELNPGWSRMFAPQPEIRSYMERTADKHRVREHIRFGADVESMEYDDAAKRWNVTLADGTVLTPKAIVSGIGALHIPAFPDLPGIERFQGTAFHSAEWDHSYDLTGKRVAVIGTGASAVQFVPQIAKEVEHLALFQRTPPWIQPKPDREFPAPVRKAFEKVPGAARGFRNGIYWTLEARAVGFTIDPRLSGPMEWLARRHLKRQIPDPGLRAKVTPDYTIGCKRVLLSNDYYPALTRPNVEVETSGVAEVREHSIVTKDGREYEVDCIIYGTGFKVTDALAELRVTGRGGVKLQELWADGIEAHRGTTIPGLPNFFMLLGPNTGLGHNSVVFMIEVQIQHVLSCLRLIQESGADAIEPKPEAARRFNDRLHRRLRKAVWSEGGCQSWYLDDQGVNRTLWPGHTFEFWASSRKAKPEEYTLIP</sequence>
<accession>A0ABW3EQC0</accession>
<evidence type="ECO:0000313" key="2">
    <source>
        <dbReference type="Proteomes" id="UP001596972"/>
    </source>
</evidence>
<dbReference type="PRINTS" id="PR00469">
    <property type="entry name" value="PNDRDTASEII"/>
</dbReference>
<organism evidence="1 2">
    <name type="scientific">Actinomadura sediminis</name>
    <dbReference type="NCBI Taxonomy" id="1038904"/>
    <lineage>
        <taxon>Bacteria</taxon>
        <taxon>Bacillati</taxon>
        <taxon>Actinomycetota</taxon>
        <taxon>Actinomycetes</taxon>
        <taxon>Streptosporangiales</taxon>
        <taxon>Thermomonosporaceae</taxon>
        <taxon>Actinomadura</taxon>
    </lineage>
</organism>
<dbReference type="GO" id="GO:0004497">
    <property type="term" value="F:monooxygenase activity"/>
    <property type="evidence" value="ECO:0007669"/>
    <property type="project" value="UniProtKB-KW"/>
</dbReference>
<evidence type="ECO:0000313" key="1">
    <source>
        <dbReference type="EMBL" id="MFD0901432.1"/>
    </source>
</evidence>
<protein>
    <submittedName>
        <fullName evidence="1">Flavin-containing monooxygenase</fullName>
        <ecNumber evidence="1">1.14.13.-</ecNumber>
    </submittedName>
</protein>
<dbReference type="RefSeq" id="WP_378298650.1">
    <property type="nucleotide sequence ID" value="NZ_JBHTJA010000020.1"/>
</dbReference>
<dbReference type="SUPFAM" id="SSF51905">
    <property type="entry name" value="FAD/NAD(P)-binding domain"/>
    <property type="match status" value="1"/>
</dbReference>
<dbReference type="PANTHER" id="PTHR42877">
    <property type="entry name" value="L-ORNITHINE N(5)-MONOOXYGENASE-RELATED"/>
    <property type="match status" value="1"/>
</dbReference>
<dbReference type="EMBL" id="JBHTJA010000020">
    <property type="protein sequence ID" value="MFD0901432.1"/>
    <property type="molecule type" value="Genomic_DNA"/>
</dbReference>
<name>A0ABW3EQC0_9ACTN</name>